<dbReference type="PANTHER" id="PTHR34365:SF7">
    <property type="entry name" value="GLYCINE-RICH DOMAIN-CONTAINING PROTEIN 1"/>
    <property type="match status" value="1"/>
</dbReference>
<dbReference type="AlphaFoldDB" id="A0A0G2FNA1"/>
<dbReference type="Proteomes" id="UP000034182">
    <property type="component" value="Unassembled WGS sequence"/>
</dbReference>
<dbReference type="RefSeq" id="XP_066632510.1">
    <property type="nucleotide sequence ID" value="XM_066776668.1"/>
</dbReference>
<accession>A0A0G2FNA1</accession>
<evidence type="ECO:0000313" key="4">
    <source>
        <dbReference type="Proteomes" id="UP001430584"/>
    </source>
</evidence>
<keyword evidence="4" id="KW-1185">Reference proteome</keyword>
<reference evidence="1 4" key="3">
    <citation type="submission" date="2024-02" db="EMBL/GenBank/DDBJ databases">
        <title>De novo assembly and annotation of 12 fungi associated with fruit tree decline syndrome in Ontario, Canada.</title>
        <authorList>
            <person name="Sulman M."/>
            <person name="Ellouze W."/>
            <person name="Ilyukhin E."/>
        </authorList>
    </citation>
    <scope>NUCLEOTIDE SEQUENCE [LARGE SCALE GENOMIC DNA]</scope>
    <source>
        <strain evidence="1 4">FDS-637</strain>
    </source>
</reference>
<dbReference type="EMBL" id="LAQI01000320">
    <property type="protein sequence ID" value="KKY13408.1"/>
    <property type="molecule type" value="Genomic_DNA"/>
</dbReference>
<name>A0A0G2FNA1_9PEZI</name>
<reference evidence="2 3" key="2">
    <citation type="submission" date="2015-05" db="EMBL/GenBank/DDBJ databases">
        <title>Distinctive expansion of gene families associated with plant cell wall degradation and secondary metabolism in the genomes of grapevine trunk pathogens.</title>
        <authorList>
            <person name="Lawrence D.P."/>
            <person name="Travadon R."/>
            <person name="Rolshausen P.E."/>
            <person name="Baumgartner K."/>
        </authorList>
    </citation>
    <scope>NUCLEOTIDE SEQUENCE [LARGE SCALE GENOMIC DNA]</scope>
    <source>
        <strain evidence="2">DS831</strain>
    </source>
</reference>
<evidence type="ECO:0000313" key="1">
    <source>
        <dbReference type="EMBL" id="KAL0259481.1"/>
    </source>
</evidence>
<dbReference type="PANTHER" id="PTHR34365">
    <property type="entry name" value="ENOLASE (DUF1399)"/>
    <property type="match status" value="1"/>
</dbReference>
<evidence type="ECO:0000313" key="3">
    <source>
        <dbReference type="Proteomes" id="UP000034182"/>
    </source>
</evidence>
<reference evidence="2 3" key="1">
    <citation type="submission" date="2015-03" db="EMBL/GenBank/DDBJ databases">
        <authorList>
            <person name="Morales-Cruz A."/>
            <person name="Amrine K.C."/>
            <person name="Cantu D."/>
        </authorList>
    </citation>
    <scope>NUCLEOTIDE SEQUENCE [LARGE SCALE GENOMIC DNA]</scope>
    <source>
        <strain evidence="2">DS831</strain>
    </source>
</reference>
<dbReference type="InterPro" id="IPR009836">
    <property type="entry name" value="GRDP-like"/>
</dbReference>
<comment type="caution">
    <text evidence="2">The sequence shown here is derived from an EMBL/GenBank/DDBJ whole genome shotgun (WGS) entry which is preliminary data.</text>
</comment>
<dbReference type="Pfam" id="PF07173">
    <property type="entry name" value="GRDP-like"/>
    <property type="match status" value="1"/>
</dbReference>
<dbReference type="EMBL" id="JAJVCZ030000005">
    <property type="protein sequence ID" value="KAL0259481.1"/>
    <property type="molecule type" value="Genomic_DNA"/>
</dbReference>
<dbReference type="Proteomes" id="UP001430584">
    <property type="component" value="Unassembled WGS sequence"/>
</dbReference>
<evidence type="ECO:0000313" key="2">
    <source>
        <dbReference type="EMBL" id="KKY13408.1"/>
    </source>
</evidence>
<proteinExistence type="predicted"/>
<protein>
    <submittedName>
        <fullName evidence="2">Uncharacterized protein</fullName>
    </submittedName>
</protein>
<organism evidence="2 3">
    <name type="scientific">Diplodia seriata</name>
    <dbReference type="NCBI Taxonomy" id="420778"/>
    <lineage>
        <taxon>Eukaryota</taxon>
        <taxon>Fungi</taxon>
        <taxon>Dikarya</taxon>
        <taxon>Ascomycota</taxon>
        <taxon>Pezizomycotina</taxon>
        <taxon>Dothideomycetes</taxon>
        <taxon>Dothideomycetes incertae sedis</taxon>
        <taxon>Botryosphaeriales</taxon>
        <taxon>Botryosphaeriaceae</taxon>
        <taxon>Diplodia</taxon>
    </lineage>
</organism>
<sequence>MPKHGAHLASPTEDDAGCTCFGLFPTPASALSSVRVTEDDILPASLFVPLGRLESGAADAEKALPWVSECAVHLQLLESFSLMKAKCLSSKKLTRALGLSKHFALAMVNSEKRSQLSRAKWETFVSLAVIRYKKWWDVLPEILRETNEGKSKPEMTPKTFPPLDVLMIWITQLFSPDHYRNMCQDSMKEWDVSAMEFPWDLLHALIDPYDSTYRLPQEAKHYFHEKTGLDADLYEHLTDVSAHDRLSRMYLQRFALSQLPGAKKFNTKELDARPSDFSQLMRDYAMWNFAIKTLKPVVQSQENFWDKMSQAGWLRSPHPAFTLARAIARYRQFLQLRKLHPNSGELLPTSAIELVWRTHQCSPVRYAVSTTEIAGRFINYDDGMAKYAAVTGGFAKAEKLYKQEFGQDYDPCMCWSCEAELAERQAVDSNEDENLRRAEAKVERALEVEKARKAGKIVRA</sequence>
<gene>
    <name evidence="1" type="ORF">SLS55_005218</name>
    <name evidence="2" type="ORF">UCDDS831_g09012</name>
</gene>
<dbReference type="GeneID" id="92009303"/>